<keyword evidence="2" id="KW-1185">Reference proteome</keyword>
<dbReference type="Proteomes" id="UP000464644">
    <property type="component" value="Chromosome"/>
</dbReference>
<gene>
    <name evidence="1" type="ORF">N015_01850</name>
</gene>
<sequence length="59" mass="6709">MLEMAAVAHDIHGPDEADLGALTCSEQRLIKRFRHMSDQEQHQVLRLLEVLHGHPVKAE</sequence>
<evidence type="ECO:0000313" key="2">
    <source>
        <dbReference type="Proteomes" id="UP000464644"/>
    </source>
</evidence>
<organism evidence="1 2">
    <name type="scientific">Pseudomonas asturiensis</name>
    <dbReference type="NCBI Taxonomy" id="1190415"/>
    <lineage>
        <taxon>Bacteria</taxon>
        <taxon>Pseudomonadati</taxon>
        <taxon>Pseudomonadota</taxon>
        <taxon>Gammaproteobacteria</taxon>
        <taxon>Pseudomonadales</taxon>
        <taxon>Pseudomonadaceae</taxon>
        <taxon>Pseudomonas</taxon>
    </lineage>
</organism>
<proteinExistence type="predicted"/>
<evidence type="ECO:0000313" key="1">
    <source>
        <dbReference type="EMBL" id="QHF01214.1"/>
    </source>
</evidence>
<name>A0ABX6H6X9_9PSED</name>
<protein>
    <recommendedName>
        <fullName evidence="3">DNA-binding transcriptional regulator, MarR family</fullName>
    </recommendedName>
</protein>
<dbReference type="EMBL" id="CP047265">
    <property type="protein sequence ID" value="QHF01214.1"/>
    <property type="molecule type" value="Genomic_DNA"/>
</dbReference>
<evidence type="ECO:0008006" key="3">
    <source>
        <dbReference type="Google" id="ProtNLM"/>
    </source>
</evidence>
<reference evidence="1 2" key="1">
    <citation type="journal article" date="2014" name="Genome Announc.">
        <title>Draft Genome Sequences of a Phylogenetically Diverse Suite of Pseudomonas syringae Strains from Multiple Source Populations.</title>
        <authorList>
            <person name="Baltrus D.A."/>
            <person name="Yourstone S."/>
            <person name="Lind A."/>
            <person name="Guilbaud C."/>
            <person name="Sands D.C."/>
            <person name="Jones C.D."/>
            <person name="Morris C.E."/>
            <person name="Dangl J.L."/>
        </authorList>
    </citation>
    <scope>NUCLEOTIDE SEQUENCE [LARGE SCALE GENOMIC DNA]</scope>
    <source>
        <strain evidence="1 2">CC1524</strain>
    </source>
</reference>
<dbReference type="RefSeq" id="WP_024687777.1">
    <property type="nucleotide sequence ID" value="NZ_CP047265.1"/>
</dbReference>
<accession>A0ABX6H6X9</accession>